<proteinExistence type="predicted"/>
<protein>
    <submittedName>
        <fullName evidence="1">Uncharacterized protein</fullName>
    </submittedName>
</protein>
<dbReference type="AlphaFoldDB" id="M7Z8C4"/>
<name>M7Z8C4_TRIUA</name>
<organism evidence="1">
    <name type="scientific">Triticum urartu</name>
    <name type="common">Red wild einkorn</name>
    <name type="synonym">Crithodium urartu</name>
    <dbReference type="NCBI Taxonomy" id="4572"/>
    <lineage>
        <taxon>Eukaryota</taxon>
        <taxon>Viridiplantae</taxon>
        <taxon>Streptophyta</taxon>
        <taxon>Embryophyta</taxon>
        <taxon>Tracheophyta</taxon>
        <taxon>Spermatophyta</taxon>
        <taxon>Magnoliopsida</taxon>
        <taxon>Liliopsida</taxon>
        <taxon>Poales</taxon>
        <taxon>Poaceae</taxon>
        <taxon>BOP clade</taxon>
        <taxon>Pooideae</taxon>
        <taxon>Triticodae</taxon>
        <taxon>Triticeae</taxon>
        <taxon>Triticinae</taxon>
        <taxon>Triticum</taxon>
    </lineage>
</organism>
<evidence type="ECO:0000313" key="1">
    <source>
        <dbReference type="EMBL" id="EMS56277.1"/>
    </source>
</evidence>
<sequence length="173" mass="18753">MAATLQPGHPTHIELPLLLLVSSVFLPGKKGSAGDQPPMAVPLEFPAEAPASAPTHPQPPRPRIRALRAWIPKFDTSADNNNITDGRWMPTRIRRLRPRHPQGGAATTPDLSTGAADPARAMVWLSLCYGYNLPLVEGAKVLETCMYLLSVLFVECYTVIGVILYGYIVIGGM</sequence>
<reference evidence="1" key="1">
    <citation type="journal article" date="2013" name="Nature">
        <title>Draft genome of the wheat A-genome progenitor Triticum urartu.</title>
        <authorList>
            <person name="Ling H.Q."/>
            <person name="Zhao S."/>
            <person name="Liu D."/>
            <person name="Wang J."/>
            <person name="Sun H."/>
            <person name="Zhang C."/>
            <person name="Fan H."/>
            <person name="Li D."/>
            <person name="Dong L."/>
            <person name="Tao Y."/>
            <person name="Gao C."/>
            <person name="Wu H."/>
            <person name="Li Y."/>
            <person name="Cui Y."/>
            <person name="Guo X."/>
            <person name="Zheng S."/>
            <person name="Wang B."/>
            <person name="Yu K."/>
            <person name="Liang Q."/>
            <person name="Yang W."/>
            <person name="Lou X."/>
            <person name="Chen J."/>
            <person name="Feng M."/>
            <person name="Jian J."/>
            <person name="Zhang X."/>
            <person name="Luo G."/>
            <person name="Jiang Y."/>
            <person name="Liu J."/>
            <person name="Wang Z."/>
            <person name="Sha Y."/>
            <person name="Zhang B."/>
            <person name="Wu H."/>
            <person name="Tang D."/>
            <person name="Shen Q."/>
            <person name="Xue P."/>
            <person name="Zou S."/>
            <person name="Wang X."/>
            <person name="Liu X."/>
            <person name="Wang F."/>
            <person name="Yang Y."/>
            <person name="An X."/>
            <person name="Dong Z."/>
            <person name="Zhang K."/>
            <person name="Zhang X."/>
            <person name="Luo M.C."/>
            <person name="Dvorak J."/>
            <person name="Tong Y."/>
            <person name="Wang J."/>
            <person name="Yang H."/>
            <person name="Li Z."/>
            <person name="Wang D."/>
            <person name="Zhang A."/>
            <person name="Wang J."/>
        </authorList>
    </citation>
    <scope>NUCLEOTIDE SEQUENCE</scope>
</reference>
<gene>
    <name evidence="1" type="ORF">TRIUR3_27756</name>
</gene>
<accession>M7Z8C4</accession>
<dbReference type="EMBL" id="KD160258">
    <property type="protein sequence ID" value="EMS56277.1"/>
    <property type="molecule type" value="Genomic_DNA"/>
</dbReference>